<feature type="region of interest" description="Disordered" evidence="1">
    <location>
        <begin position="24"/>
        <end position="82"/>
    </location>
</feature>
<accession>A0AAT9FID6</accession>
<organism evidence="2">
    <name type="scientific">Oceaniferula spumae</name>
    <dbReference type="NCBI Taxonomy" id="2979115"/>
    <lineage>
        <taxon>Bacteria</taxon>
        <taxon>Pseudomonadati</taxon>
        <taxon>Verrucomicrobiota</taxon>
        <taxon>Verrucomicrobiia</taxon>
        <taxon>Verrucomicrobiales</taxon>
        <taxon>Verrucomicrobiaceae</taxon>
        <taxon>Oceaniferula</taxon>
    </lineage>
</organism>
<gene>
    <name evidence="2" type="ORF">NT6N_07840</name>
</gene>
<protein>
    <submittedName>
        <fullName evidence="2">Uncharacterized protein</fullName>
    </submittedName>
</protein>
<feature type="compositionally biased region" description="Basic and acidic residues" evidence="1">
    <location>
        <begin position="41"/>
        <end position="70"/>
    </location>
</feature>
<sequence length="198" mass="20978">MKLTYTIAAFTALTFALVSCDDKKTTETDPHAGHNHGTGVPHDHDGDGIPDHGPGAHDHGDDHDGHEGHDHAKKVAGPNGGRIFSGPDFRAEFFVTDDKKVQITFLNEDNKAIAPAAQTVSVICGDRSNPTTLNPTKNADGSALVSSATLPDGNNFPTIVTVQTTPDAAPARAKFTLNMTQCSSCDYKEYACTCDHGH</sequence>
<dbReference type="PROSITE" id="PS51257">
    <property type="entry name" value="PROKAR_LIPOPROTEIN"/>
    <property type="match status" value="1"/>
</dbReference>
<reference evidence="2" key="1">
    <citation type="submission" date="2024-07" db="EMBL/GenBank/DDBJ databases">
        <title>Complete genome sequence of Verrucomicrobiaceae bacterium NT6N.</title>
        <authorList>
            <person name="Huang C."/>
            <person name="Takami H."/>
            <person name="Hamasaki K."/>
        </authorList>
    </citation>
    <scope>NUCLEOTIDE SEQUENCE</scope>
    <source>
        <strain evidence="2">NT6N</strain>
    </source>
</reference>
<evidence type="ECO:0000313" key="2">
    <source>
        <dbReference type="EMBL" id="BDS05744.1"/>
    </source>
</evidence>
<proteinExistence type="predicted"/>
<dbReference type="EMBL" id="AP026866">
    <property type="protein sequence ID" value="BDS05744.1"/>
    <property type="molecule type" value="Genomic_DNA"/>
</dbReference>
<dbReference type="KEGG" id="osu:NT6N_07840"/>
<dbReference type="AlphaFoldDB" id="A0AAT9FID6"/>
<name>A0AAT9FID6_9BACT</name>
<evidence type="ECO:0000256" key="1">
    <source>
        <dbReference type="SAM" id="MobiDB-lite"/>
    </source>
</evidence>